<keyword evidence="8" id="KW-1185">Reference proteome</keyword>
<comment type="catalytic activity">
    <reaction evidence="6">
        <text>guanosine(527) in 16S rRNA + S-adenosyl-L-methionine = N(7)-methylguanosine(527) in 16S rRNA + S-adenosyl-L-homocysteine</text>
        <dbReference type="Rhea" id="RHEA:42732"/>
        <dbReference type="Rhea" id="RHEA-COMP:10209"/>
        <dbReference type="Rhea" id="RHEA-COMP:10210"/>
        <dbReference type="ChEBI" id="CHEBI:57856"/>
        <dbReference type="ChEBI" id="CHEBI:59789"/>
        <dbReference type="ChEBI" id="CHEBI:74269"/>
        <dbReference type="ChEBI" id="CHEBI:74480"/>
        <dbReference type="EC" id="2.1.1.170"/>
    </reaction>
</comment>
<evidence type="ECO:0000313" key="7">
    <source>
        <dbReference type="EMBL" id="UOD50532.1"/>
    </source>
</evidence>
<keyword evidence="1 6" id="KW-0963">Cytoplasm</keyword>
<comment type="caution">
    <text evidence="6">Lacks conserved residue(s) required for the propagation of feature annotation.</text>
</comment>
<comment type="subcellular location">
    <subcellularLocation>
        <location evidence="6">Cytoplasm</location>
    </subcellularLocation>
</comment>
<gene>
    <name evidence="6 7" type="primary">rsmG</name>
    <name evidence="7" type="ORF">DHf2319_00905</name>
</gene>
<evidence type="ECO:0000256" key="5">
    <source>
        <dbReference type="ARBA" id="ARBA00022691"/>
    </source>
</evidence>
<dbReference type="SUPFAM" id="SSF53335">
    <property type="entry name" value="S-adenosyl-L-methionine-dependent methyltransferases"/>
    <property type="match status" value="1"/>
</dbReference>
<evidence type="ECO:0000256" key="6">
    <source>
        <dbReference type="HAMAP-Rule" id="MF_00074"/>
    </source>
</evidence>
<dbReference type="InterPro" id="IPR003682">
    <property type="entry name" value="rRNA_ssu_MeTfrase_G"/>
</dbReference>
<keyword evidence="2 6" id="KW-0698">rRNA processing</keyword>
<evidence type="ECO:0000313" key="8">
    <source>
        <dbReference type="Proteomes" id="UP000831607"/>
    </source>
</evidence>
<organism evidence="7 8">
    <name type="scientific">Orrella daihaiensis</name>
    <dbReference type="NCBI Taxonomy" id="2782176"/>
    <lineage>
        <taxon>Bacteria</taxon>
        <taxon>Pseudomonadati</taxon>
        <taxon>Pseudomonadota</taxon>
        <taxon>Betaproteobacteria</taxon>
        <taxon>Burkholderiales</taxon>
        <taxon>Alcaligenaceae</taxon>
        <taxon>Orrella</taxon>
    </lineage>
</organism>
<dbReference type="NCBIfam" id="TIGR00138">
    <property type="entry name" value="rsmG_gidB"/>
    <property type="match status" value="1"/>
</dbReference>
<dbReference type="Pfam" id="PF02527">
    <property type="entry name" value="GidB"/>
    <property type="match status" value="1"/>
</dbReference>
<proteinExistence type="inferred from homology"/>
<evidence type="ECO:0000256" key="4">
    <source>
        <dbReference type="ARBA" id="ARBA00022679"/>
    </source>
</evidence>
<keyword evidence="4 6" id="KW-0808">Transferase</keyword>
<dbReference type="Gene3D" id="3.40.50.150">
    <property type="entry name" value="Vaccinia Virus protein VP39"/>
    <property type="match status" value="1"/>
</dbReference>
<evidence type="ECO:0000256" key="3">
    <source>
        <dbReference type="ARBA" id="ARBA00022603"/>
    </source>
</evidence>
<dbReference type="PIRSF" id="PIRSF003078">
    <property type="entry name" value="GidB"/>
    <property type="match status" value="1"/>
</dbReference>
<dbReference type="EC" id="2.1.1.170" evidence="6"/>
<sequence length="210" mass="23703">MQLQLGLSEKDQTNLIQFLYELEKWNRTYNLTAIRSIDDMLIQHVFDCLAIVPSINAYEECHKTGFDLIADVGSGAGLPAVVLAISRPHSQVISIDTVEKKTAFVQNVANRLGLVNLQVRHDRVEKIKDIKANLVLSRAFASLEQFVDLSSNIVDDSGTMAAMKSKQLESEIQVLGHRSDGWNVHQVDEIRVPEMSAKRYLAWLQRKQDD</sequence>
<dbReference type="CDD" id="cd02440">
    <property type="entry name" value="AdoMet_MTases"/>
    <property type="match status" value="1"/>
</dbReference>
<keyword evidence="5 6" id="KW-0949">S-adenosyl-L-methionine</keyword>
<comment type="function">
    <text evidence="6">Specifically methylates the N7 position of guanine in position 527 of 16S rRNA.</text>
</comment>
<dbReference type="Proteomes" id="UP000831607">
    <property type="component" value="Chromosome"/>
</dbReference>
<reference evidence="7 8" key="1">
    <citation type="submission" date="2020-11" db="EMBL/GenBank/DDBJ databases">
        <title>Algicoccus daihaiensis sp.nov., isolated from Daihai Lake in Inner Mongolia.</title>
        <authorList>
            <person name="Kai J."/>
        </authorList>
    </citation>
    <scope>NUCLEOTIDE SEQUENCE [LARGE SCALE GENOMIC DNA]</scope>
    <source>
        <strain evidence="8">f23</strain>
    </source>
</reference>
<evidence type="ECO:0000256" key="1">
    <source>
        <dbReference type="ARBA" id="ARBA00022490"/>
    </source>
</evidence>
<feature type="binding site" evidence="6">
    <location>
        <position position="73"/>
    </location>
    <ligand>
        <name>S-adenosyl-L-methionine</name>
        <dbReference type="ChEBI" id="CHEBI:59789"/>
    </ligand>
</feature>
<feature type="binding site" evidence="6">
    <location>
        <position position="138"/>
    </location>
    <ligand>
        <name>S-adenosyl-L-methionine</name>
        <dbReference type="ChEBI" id="CHEBI:59789"/>
    </ligand>
</feature>
<dbReference type="PANTHER" id="PTHR31760">
    <property type="entry name" value="S-ADENOSYL-L-METHIONINE-DEPENDENT METHYLTRANSFERASES SUPERFAMILY PROTEIN"/>
    <property type="match status" value="1"/>
</dbReference>
<protein>
    <recommendedName>
        <fullName evidence="6">Ribosomal RNA small subunit methyltransferase G</fullName>
        <ecNumber evidence="6">2.1.1.170</ecNumber>
    </recommendedName>
    <alternativeName>
        <fullName evidence="6">16S rRNA 7-methylguanosine methyltransferase</fullName>
        <shortName evidence="6">16S rRNA m7G methyltransferase</shortName>
    </alternativeName>
</protein>
<dbReference type="EMBL" id="CP063982">
    <property type="protein sequence ID" value="UOD50532.1"/>
    <property type="molecule type" value="Genomic_DNA"/>
</dbReference>
<name>A0ABY4AJS2_9BURK</name>
<dbReference type="PANTHER" id="PTHR31760:SF0">
    <property type="entry name" value="S-ADENOSYL-L-METHIONINE-DEPENDENT METHYLTRANSFERASES SUPERFAMILY PROTEIN"/>
    <property type="match status" value="1"/>
</dbReference>
<dbReference type="RefSeq" id="WP_243478936.1">
    <property type="nucleotide sequence ID" value="NZ_CP063982.1"/>
</dbReference>
<feature type="binding site" evidence="6">
    <location>
        <position position="78"/>
    </location>
    <ligand>
        <name>S-adenosyl-L-methionine</name>
        <dbReference type="ChEBI" id="CHEBI:59789"/>
    </ligand>
</feature>
<evidence type="ECO:0000256" key="2">
    <source>
        <dbReference type="ARBA" id="ARBA00022552"/>
    </source>
</evidence>
<dbReference type="HAMAP" id="MF_00074">
    <property type="entry name" value="16SrRNA_methyltr_G"/>
    <property type="match status" value="1"/>
</dbReference>
<accession>A0ABY4AJS2</accession>
<feature type="binding site" evidence="6">
    <location>
        <begin position="124"/>
        <end position="125"/>
    </location>
    <ligand>
        <name>S-adenosyl-L-methionine</name>
        <dbReference type="ChEBI" id="CHEBI:59789"/>
    </ligand>
</feature>
<comment type="similarity">
    <text evidence="6">Belongs to the methyltransferase superfamily. RNA methyltransferase RsmG family.</text>
</comment>
<keyword evidence="3 6" id="KW-0489">Methyltransferase</keyword>
<dbReference type="InterPro" id="IPR029063">
    <property type="entry name" value="SAM-dependent_MTases_sf"/>
</dbReference>